<comment type="similarity">
    <text evidence="1">Belongs to the CFA/CMAS family.</text>
</comment>
<keyword evidence="2" id="KW-0489">Methyltransferase</keyword>
<evidence type="ECO:0000313" key="8">
    <source>
        <dbReference type="Proteomes" id="UP000198287"/>
    </source>
</evidence>
<dbReference type="GO" id="GO:0008168">
    <property type="term" value="F:methyltransferase activity"/>
    <property type="evidence" value="ECO:0007669"/>
    <property type="project" value="UniProtKB-KW"/>
</dbReference>
<keyword evidence="8" id="KW-1185">Reference proteome</keyword>
<evidence type="ECO:0000256" key="6">
    <source>
        <dbReference type="SAM" id="Phobius"/>
    </source>
</evidence>
<protein>
    <submittedName>
        <fullName evidence="7">Cyclopropane-fatty-acyl-phospholipid synthase</fullName>
    </submittedName>
</protein>
<dbReference type="PANTHER" id="PTHR43667">
    <property type="entry name" value="CYCLOPROPANE-FATTY-ACYL-PHOSPHOLIPID SYNTHASE"/>
    <property type="match status" value="1"/>
</dbReference>
<dbReference type="GO" id="GO:0032259">
    <property type="term" value="P:methylation"/>
    <property type="evidence" value="ECO:0007669"/>
    <property type="project" value="UniProtKB-KW"/>
</dbReference>
<organism evidence="7 8">
    <name type="scientific">Folsomia candida</name>
    <name type="common">Springtail</name>
    <dbReference type="NCBI Taxonomy" id="158441"/>
    <lineage>
        <taxon>Eukaryota</taxon>
        <taxon>Metazoa</taxon>
        <taxon>Ecdysozoa</taxon>
        <taxon>Arthropoda</taxon>
        <taxon>Hexapoda</taxon>
        <taxon>Collembola</taxon>
        <taxon>Entomobryomorpha</taxon>
        <taxon>Isotomoidea</taxon>
        <taxon>Isotomidae</taxon>
        <taxon>Proisotominae</taxon>
        <taxon>Folsomia</taxon>
    </lineage>
</organism>
<dbReference type="EMBL" id="LNIX01000001">
    <property type="protein sequence ID" value="OXA63810.1"/>
    <property type="molecule type" value="Genomic_DNA"/>
</dbReference>
<feature type="transmembrane region" description="Helical" evidence="6">
    <location>
        <begin position="20"/>
        <end position="44"/>
    </location>
</feature>
<dbReference type="InterPro" id="IPR029063">
    <property type="entry name" value="SAM-dependent_MTases_sf"/>
</dbReference>
<gene>
    <name evidence="7" type="ORF">Fcan01_00278</name>
</gene>
<keyword evidence="5" id="KW-0443">Lipid metabolism</keyword>
<dbReference type="SUPFAM" id="SSF53335">
    <property type="entry name" value="S-adenosyl-L-methionine-dependent methyltransferases"/>
    <property type="match status" value="1"/>
</dbReference>
<dbReference type="Pfam" id="PF02353">
    <property type="entry name" value="CMAS"/>
    <property type="match status" value="1"/>
</dbReference>
<reference evidence="7 8" key="1">
    <citation type="submission" date="2015-12" db="EMBL/GenBank/DDBJ databases">
        <title>The genome of Folsomia candida.</title>
        <authorList>
            <person name="Faddeeva A."/>
            <person name="Derks M.F."/>
            <person name="Anvar Y."/>
            <person name="Smit S."/>
            <person name="Van Straalen N."/>
            <person name="Roelofs D."/>
        </authorList>
    </citation>
    <scope>NUCLEOTIDE SEQUENCE [LARGE SCALE GENOMIC DNA]</scope>
    <source>
        <strain evidence="7 8">VU population</strain>
        <tissue evidence="7">Whole body</tissue>
    </source>
</reference>
<dbReference type="CDD" id="cd02440">
    <property type="entry name" value="AdoMet_MTases"/>
    <property type="match status" value="1"/>
</dbReference>
<dbReference type="InterPro" id="IPR003333">
    <property type="entry name" value="CMAS"/>
</dbReference>
<dbReference type="OMA" id="GSHYPRC"/>
<evidence type="ECO:0000256" key="2">
    <source>
        <dbReference type="ARBA" id="ARBA00022603"/>
    </source>
</evidence>
<accession>A0A226F381</accession>
<dbReference type="Gene3D" id="3.40.50.150">
    <property type="entry name" value="Vaccinia Virus protein VP39"/>
    <property type="match status" value="1"/>
</dbReference>
<keyword evidence="6" id="KW-0472">Membrane</keyword>
<dbReference type="PIRSF" id="PIRSF003085">
    <property type="entry name" value="CMAS"/>
    <property type="match status" value="1"/>
</dbReference>
<evidence type="ECO:0000256" key="3">
    <source>
        <dbReference type="ARBA" id="ARBA00022679"/>
    </source>
</evidence>
<dbReference type="AlphaFoldDB" id="A0A226F381"/>
<evidence type="ECO:0000313" key="7">
    <source>
        <dbReference type="EMBL" id="OXA63810.1"/>
    </source>
</evidence>
<keyword evidence="6" id="KW-0812">Transmembrane</keyword>
<comment type="caution">
    <text evidence="7">The sequence shown here is derived from an EMBL/GenBank/DDBJ whole genome shotgun (WGS) entry which is preliminary data.</text>
</comment>
<dbReference type="OrthoDB" id="8300214at2759"/>
<dbReference type="Proteomes" id="UP000198287">
    <property type="component" value="Unassembled WGS sequence"/>
</dbReference>
<keyword evidence="3" id="KW-0808">Transferase</keyword>
<dbReference type="NCBIfam" id="NF008686">
    <property type="entry name" value="PRK11705.1"/>
    <property type="match status" value="1"/>
</dbReference>
<evidence type="ECO:0000256" key="1">
    <source>
        <dbReference type="ARBA" id="ARBA00010815"/>
    </source>
</evidence>
<dbReference type="PANTHER" id="PTHR43667:SF1">
    <property type="entry name" value="CYCLOPROPANE-FATTY-ACYL-PHOSPHOLIPID SYNTHASE"/>
    <property type="match status" value="1"/>
</dbReference>
<evidence type="ECO:0000256" key="4">
    <source>
        <dbReference type="ARBA" id="ARBA00022691"/>
    </source>
</evidence>
<proteinExistence type="inferred from homology"/>
<dbReference type="GO" id="GO:0008610">
    <property type="term" value="P:lipid biosynthetic process"/>
    <property type="evidence" value="ECO:0007669"/>
    <property type="project" value="InterPro"/>
</dbReference>
<name>A0A226F381_FOLCA</name>
<keyword evidence="6" id="KW-1133">Transmembrane helix</keyword>
<evidence type="ECO:0000256" key="5">
    <source>
        <dbReference type="ARBA" id="ARBA00023098"/>
    </source>
</evidence>
<dbReference type="InterPro" id="IPR050723">
    <property type="entry name" value="CFA/CMAS"/>
</dbReference>
<dbReference type="STRING" id="158441.A0A226F381"/>
<keyword evidence="4" id="KW-0949">S-adenosyl-L-methionine</keyword>
<sequence>MGFFAKEEKTLTEYVSDFALFLILTGFSLYSQILTVVYTIFFTYTKKMVDEKLAELGIIVDGPSPTDIQVINGRRFYTRVAIERSYGLMEGRLDGDWDIEDFRGFVSIIFSSRRHAEFAHPLAWIFKAFNLQTKARAFEVGKSHYDDANPIITAMIDSNLQYTCGYWKTATNLEDAQIAKMDLIAKKLNLSPGMSVLDMGCGYGTLGIYLAKNYGVSIVGCSVSREQIKYAQNLAKKENLSNCTFLLTDYRNMTGSFDRIVSIGLFEHIGVKNYADFFTLCQSLLKNDGIFLLHTIGNLLNSLNPKDFWLHKYIFRNSYCPHYLELCGAIEDKWVIEDWQNLGFDYSKTIDAWEAKFDQSWGQFEKRYGKRFHTMWKLYLQSSSALFETRSLHLWQLVLSKDGIKGGYHAAR</sequence>